<proteinExistence type="predicted"/>
<accession>A0A212LRG6</accession>
<organism evidence="1">
    <name type="scientific">uncultured Pleomorphomonas sp</name>
    <dbReference type="NCBI Taxonomy" id="442121"/>
    <lineage>
        <taxon>Bacteria</taxon>
        <taxon>Pseudomonadati</taxon>
        <taxon>Pseudomonadota</taxon>
        <taxon>Alphaproteobacteria</taxon>
        <taxon>Hyphomicrobiales</taxon>
        <taxon>Pleomorphomonadaceae</taxon>
        <taxon>Pleomorphomonas</taxon>
        <taxon>environmental samples</taxon>
    </lineage>
</organism>
<dbReference type="EMBL" id="FMJD01000013">
    <property type="protein sequence ID" value="SCM80020.1"/>
    <property type="molecule type" value="Genomic_DNA"/>
</dbReference>
<evidence type="ECO:0000313" key="1">
    <source>
        <dbReference type="EMBL" id="SCM80020.1"/>
    </source>
</evidence>
<gene>
    <name evidence="1" type="ORF">KL86PLE_90760</name>
</gene>
<reference evidence="1" key="1">
    <citation type="submission" date="2016-08" db="EMBL/GenBank/DDBJ databases">
        <authorList>
            <person name="Seilhamer J.J."/>
        </authorList>
    </citation>
    <scope>NUCLEOTIDE SEQUENCE</scope>
    <source>
        <strain evidence="1">86</strain>
    </source>
</reference>
<dbReference type="AlphaFoldDB" id="A0A212LRG6"/>
<protein>
    <submittedName>
        <fullName evidence="1">Uncharacterized protein</fullName>
    </submittedName>
</protein>
<sequence>MPRVVPKPGEKWRAVQGRWEIVADNEDRRAQDCAAFYDDVRAGLSVAPAGTAGADEAKSPGGK</sequence>
<dbReference type="RefSeq" id="WP_288198865.1">
    <property type="nucleotide sequence ID" value="NZ_LT608334.1"/>
</dbReference>
<name>A0A212LRG6_9HYPH</name>